<gene>
    <name evidence="1" type="ORF">GCM10022278_31210</name>
</gene>
<organism evidence="1 2">
    <name type="scientific">Allohahella marinimesophila</name>
    <dbReference type="NCBI Taxonomy" id="1054972"/>
    <lineage>
        <taxon>Bacteria</taxon>
        <taxon>Pseudomonadati</taxon>
        <taxon>Pseudomonadota</taxon>
        <taxon>Gammaproteobacteria</taxon>
        <taxon>Oceanospirillales</taxon>
        <taxon>Hahellaceae</taxon>
        <taxon>Allohahella</taxon>
    </lineage>
</organism>
<dbReference type="InterPro" id="IPR032720">
    <property type="entry name" value="Cys_rich_CWC"/>
</dbReference>
<comment type="caution">
    <text evidence="1">The sequence shown here is derived from an EMBL/GenBank/DDBJ whole genome shotgun (WGS) entry which is preliminary data.</text>
</comment>
<keyword evidence="2" id="KW-1185">Reference proteome</keyword>
<evidence type="ECO:0000313" key="2">
    <source>
        <dbReference type="Proteomes" id="UP001501337"/>
    </source>
</evidence>
<proteinExistence type="predicted"/>
<dbReference type="Pfam" id="PF14375">
    <property type="entry name" value="Cys_rich_CWC"/>
    <property type="match status" value="1"/>
</dbReference>
<sequence>MHNCPECSKASRCEIEEGRSVCWCFSEPTLPRDLSRDNVVERPLCLCKACLHKVIEASRVVEEAAVKERSY</sequence>
<evidence type="ECO:0008006" key="3">
    <source>
        <dbReference type="Google" id="ProtNLM"/>
    </source>
</evidence>
<name>A0ABP7PV51_9GAMM</name>
<evidence type="ECO:0000313" key="1">
    <source>
        <dbReference type="EMBL" id="GAA3971562.1"/>
    </source>
</evidence>
<protein>
    <recommendedName>
        <fullName evidence="3">Cysteine-rich CWC</fullName>
    </recommendedName>
</protein>
<dbReference type="EMBL" id="BAABBO010000014">
    <property type="protein sequence ID" value="GAA3971562.1"/>
    <property type="molecule type" value="Genomic_DNA"/>
</dbReference>
<dbReference type="RefSeq" id="WP_344808051.1">
    <property type="nucleotide sequence ID" value="NZ_BAABBO010000014.1"/>
</dbReference>
<accession>A0ABP7PV51</accession>
<reference evidence="2" key="1">
    <citation type="journal article" date="2019" name="Int. J. Syst. Evol. Microbiol.">
        <title>The Global Catalogue of Microorganisms (GCM) 10K type strain sequencing project: providing services to taxonomists for standard genome sequencing and annotation.</title>
        <authorList>
            <consortium name="The Broad Institute Genomics Platform"/>
            <consortium name="The Broad Institute Genome Sequencing Center for Infectious Disease"/>
            <person name="Wu L."/>
            <person name="Ma J."/>
        </authorList>
    </citation>
    <scope>NUCLEOTIDE SEQUENCE [LARGE SCALE GENOMIC DNA]</scope>
    <source>
        <strain evidence="2">JCM 17555</strain>
    </source>
</reference>
<dbReference type="Proteomes" id="UP001501337">
    <property type="component" value="Unassembled WGS sequence"/>
</dbReference>